<dbReference type="Gene3D" id="1.25.40.10">
    <property type="entry name" value="Tetratricopeptide repeat domain"/>
    <property type="match status" value="1"/>
</dbReference>
<reference evidence="1 2" key="1">
    <citation type="submission" date="2020-08" db="EMBL/GenBank/DDBJ databases">
        <title>Genomic Encyclopedia of Type Strains, Phase IV (KMG-IV): sequencing the most valuable type-strain genomes for metagenomic binning, comparative biology and taxonomic classification.</title>
        <authorList>
            <person name="Goeker M."/>
        </authorList>
    </citation>
    <scope>NUCLEOTIDE SEQUENCE [LARGE SCALE GENOMIC DNA]</scope>
    <source>
        <strain evidence="1 2">DSM 103733</strain>
    </source>
</reference>
<dbReference type="OrthoDB" id="100177at2"/>
<protein>
    <submittedName>
        <fullName evidence="1">TolB-like protein</fullName>
    </submittedName>
</protein>
<keyword evidence="2" id="KW-1185">Reference proteome</keyword>
<accession>A0A841JXM9</accession>
<dbReference type="RefSeq" id="WP_050062110.1">
    <property type="nucleotide sequence ID" value="NZ_JACHEK010000002.1"/>
</dbReference>
<name>A0A841JXM9_9BACT</name>
<organism evidence="1 2">
    <name type="scientific">Silvibacterium bohemicum</name>
    <dbReference type="NCBI Taxonomy" id="1577686"/>
    <lineage>
        <taxon>Bacteria</taxon>
        <taxon>Pseudomonadati</taxon>
        <taxon>Acidobacteriota</taxon>
        <taxon>Terriglobia</taxon>
        <taxon>Terriglobales</taxon>
        <taxon>Acidobacteriaceae</taxon>
        <taxon>Silvibacterium</taxon>
    </lineage>
</organism>
<dbReference type="InterPro" id="IPR011990">
    <property type="entry name" value="TPR-like_helical_dom_sf"/>
</dbReference>
<evidence type="ECO:0000313" key="1">
    <source>
        <dbReference type="EMBL" id="MBB6143198.1"/>
    </source>
</evidence>
<dbReference type="SUPFAM" id="SSF48452">
    <property type="entry name" value="TPR-like"/>
    <property type="match status" value="1"/>
</dbReference>
<gene>
    <name evidence="1" type="ORF">HNQ77_001142</name>
</gene>
<sequence>MPDTYISESLSAQEIREELDRLLQSAIFSQSDRLGRFLRFAIEQAIAGNADRLKEYVIGTEVYDRKPPYHPSQDSIVRTEARRLRAKLKEYYESEGKDNPVFIYFRPGAYLPLFRRNEMSVAAKIDGTFSGTFPANDLLVKGAGVAVAVLPLEDLSGRPLSALCAQGVTDELIHNLTRTEGIRVIARPPHSTEGLLDIPVLSQKLGINTVIEGTVREDLDRLRITVRVLGADGFQISSHRFETEATAEALAQVQEQVATAFVSRARPEQSLIRRRKASPGALTFAAYPLVMHAETLLDEGSSSNLPAALLKFQEARDLVPSYSRSYCGIAHCRLDMALRGASPSASLISLAKQDALRAIELDPETIESYSCLAGAQALAWEWEEAEKNFQRALSLGTHVSASRRYGLYLTALKRFDEASHHFEIAQRIDPFSNRQKVVHAKFFHLTRRFEEGLRQLSERALYGPLPVEARFFLALMSAHLGRNEQAEKLVESIRSVSAGQLPMMAGIAEVLALIGEREQADRIVQGFRLLAPDAAISRSRQALLALALGNTESAISFLLLAAEDREPELVWIGVDPRFDPIRQTISFHEIEREVLPESL</sequence>
<comment type="caution">
    <text evidence="1">The sequence shown here is derived from an EMBL/GenBank/DDBJ whole genome shotgun (WGS) entry which is preliminary data.</text>
</comment>
<dbReference type="EMBL" id="JACHEK010000002">
    <property type="protein sequence ID" value="MBB6143198.1"/>
    <property type="molecule type" value="Genomic_DNA"/>
</dbReference>
<dbReference type="Proteomes" id="UP000538666">
    <property type="component" value="Unassembled WGS sequence"/>
</dbReference>
<evidence type="ECO:0000313" key="2">
    <source>
        <dbReference type="Proteomes" id="UP000538666"/>
    </source>
</evidence>
<dbReference type="AlphaFoldDB" id="A0A841JXM9"/>
<proteinExistence type="predicted"/>